<reference evidence="2 3" key="1">
    <citation type="journal article" date="2008" name="BMC Genomics">
        <title>The genome sequence of the fish pathogen Aliivibrio salmonicida strain LFI1238 shows extensive evidence of gene decay.</title>
        <authorList>
            <person name="Hjerde E."/>
            <person name="Lorentzen M.S."/>
            <person name="Holden M.T."/>
            <person name="Seeger K."/>
            <person name="Paulsen S."/>
            <person name="Bason N."/>
            <person name="Churcher C."/>
            <person name="Harris D."/>
            <person name="Norbertczak H."/>
            <person name="Quail M.A."/>
            <person name="Sanders S."/>
            <person name="Thurston S."/>
            <person name="Parkhill J."/>
            <person name="Willassen N.P."/>
            <person name="Thomson N.R."/>
        </authorList>
    </citation>
    <scope>NUCLEOTIDE SEQUENCE [LARGE SCALE GENOMIC DNA]</scope>
    <source>
        <strain evidence="2 3">LFI1238</strain>
    </source>
</reference>
<proteinExistence type="predicted"/>
<evidence type="ECO:0000313" key="3">
    <source>
        <dbReference type="Proteomes" id="UP000001730"/>
    </source>
</evidence>
<dbReference type="EMBL" id="FM178380">
    <property type="protein sequence ID" value="CAQ81498.1"/>
    <property type="molecule type" value="Genomic_DNA"/>
</dbReference>
<dbReference type="RefSeq" id="WP_012552046.1">
    <property type="nucleotide sequence ID" value="NC_011313.1"/>
</dbReference>
<keyword evidence="3" id="KW-1185">Reference proteome</keyword>
<feature type="domain" description="Zinc finger Ogr/Delta-type" evidence="1">
    <location>
        <begin position="4"/>
        <end position="31"/>
    </location>
</feature>
<dbReference type="KEGG" id="vsa:VSAL_II0744"/>
<dbReference type="HOGENOM" id="CLU_2434360_0_0_6"/>
<dbReference type="Pfam" id="PF04606">
    <property type="entry name" value="Ogr_Delta"/>
    <property type="match status" value="1"/>
</dbReference>
<accession>B6ES14</accession>
<dbReference type="Proteomes" id="UP000001730">
    <property type="component" value="Chromosome 2"/>
</dbReference>
<organism evidence="2 3">
    <name type="scientific">Aliivibrio salmonicida (strain LFI1238)</name>
    <name type="common">Vibrio salmonicida (strain LFI1238)</name>
    <dbReference type="NCBI Taxonomy" id="316275"/>
    <lineage>
        <taxon>Bacteria</taxon>
        <taxon>Pseudomonadati</taxon>
        <taxon>Pseudomonadota</taxon>
        <taxon>Gammaproteobacteria</taxon>
        <taxon>Vibrionales</taxon>
        <taxon>Vibrionaceae</taxon>
        <taxon>Aliivibrio</taxon>
    </lineage>
</organism>
<sequence length="90" mass="10415">MIACPDCGSSYRIMTSCPISNEVREYYCQCKVCDIRFLQYTALESFIVKNSESQPPNKQLQPDIARRRDCMLQLLSPKTKDPKQSAMRFV</sequence>
<protein>
    <submittedName>
        <fullName evidence="2">Phage zinc-binding transcriptional activator</fullName>
    </submittedName>
</protein>
<dbReference type="AlphaFoldDB" id="B6ES14"/>
<gene>
    <name evidence="2" type="ordered locus">VSAL_II0744</name>
</gene>
<evidence type="ECO:0000259" key="1">
    <source>
        <dbReference type="Pfam" id="PF04606"/>
    </source>
</evidence>
<name>B6ES14_ALISL</name>
<evidence type="ECO:0000313" key="2">
    <source>
        <dbReference type="EMBL" id="CAQ81498.1"/>
    </source>
</evidence>
<dbReference type="InterPro" id="IPR007684">
    <property type="entry name" value="Znf_Ogr/Delta"/>
</dbReference>